<sequence>MRNEDILRLLGREWELFVQDVERYEKILSDEIKNSSFLVIGGAGSIGSATVKEFFARNPRVLHVIDIDENGLAELVRDIRSSLGYIDGDFQTFCIDFGSDIFERFLEDKGPYDYILNFCALKHVRSEKDPYTLMRMIDVNILNNVKLLERLTQRPPKKYFAVSTDKAANPVNMMGASKRIMEFFLFKYSTHINVSTARFANVAFSKGSLLDSFRYRIEKRQPLVAPNDVLRYFITPKESGMLCMMSAILGENMELFFPKLGEEYMRRFDELAVKYLEYLGYTPHICSSEQEARELAHVLPEQKKWPCYFFKSDTTGEKEYEEFYTPDEELNLDKFKDIGIVKSSANYNEEALDEFLHQIKRLKAKSWTKEEIVTLFKKLVPNFEHKETGKNLDQKM</sequence>
<dbReference type="EMBL" id="DRXW01000034">
    <property type="protein sequence ID" value="HHR33404.1"/>
    <property type="molecule type" value="Genomic_DNA"/>
</dbReference>
<dbReference type="SUPFAM" id="SSF51735">
    <property type="entry name" value="NAD(P)-binding Rossmann-fold domains"/>
    <property type="match status" value="1"/>
</dbReference>
<evidence type="ECO:0000256" key="1">
    <source>
        <dbReference type="ARBA" id="ARBA00007430"/>
    </source>
</evidence>
<evidence type="ECO:0000259" key="2">
    <source>
        <dbReference type="Pfam" id="PF02719"/>
    </source>
</evidence>
<name>A0A7C5Y2E6_9BACT</name>
<dbReference type="PANTHER" id="PTHR43318:SF1">
    <property type="entry name" value="POLYSACCHARIDE BIOSYNTHESIS PROTEIN EPSC-RELATED"/>
    <property type="match status" value="1"/>
</dbReference>
<dbReference type="InterPro" id="IPR003869">
    <property type="entry name" value="Polysac_CapD-like"/>
</dbReference>
<dbReference type="InterPro" id="IPR051203">
    <property type="entry name" value="Polysaccharide_Synthase-Rel"/>
</dbReference>
<dbReference type="CDD" id="cd05237">
    <property type="entry name" value="UDP_invert_4-6DH_SDR_e"/>
    <property type="match status" value="1"/>
</dbReference>
<dbReference type="PANTHER" id="PTHR43318">
    <property type="entry name" value="UDP-N-ACETYLGLUCOSAMINE 4,6-DEHYDRATASE"/>
    <property type="match status" value="1"/>
</dbReference>
<proteinExistence type="inferred from homology"/>
<feature type="domain" description="Polysaccharide biosynthesis protein CapD-like" evidence="2">
    <location>
        <begin position="38"/>
        <end position="341"/>
    </location>
</feature>
<comment type="similarity">
    <text evidence="1">Belongs to the polysaccharide synthase family.</text>
</comment>
<reference evidence="3" key="1">
    <citation type="journal article" date="2020" name="mSystems">
        <title>Genome- and Community-Level Interaction Insights into Carbon Utilization and Element Cycling Functions of Hydrothermarchaeota in Hydrothermal Sediment.</title>
        <authorList>
            <person name="Zhou Z."/>
            <person name="Liu Y."/>
            <person name="Xu W."/>
            <person name="Pan J."/>
            <person name="Luo Z.H."/>
            <person name="Li M."/>
        </authorList>
    </citation>
    <scope>NUCLEOTIDE SEQUENCE [LARGE SCALE GENOMIC DNA]</scope>
    <source>
        <strain evidence="3">SpSt-1088</strain>
    </source>
</reference>
<evidence type="ECO:0000313" key="3">
    <source>
        <dbReference type="EMBL" id="HHR33404.1"/>
    </source>
</evidence>
<dbReference type="Gene3D" id="3.40.50.720">
    <property type="entry name" value="NAD(P)-binding Rossmann-like Domain"/>
    <property type="match status" value="2"/>
</dbReference>
<protein>
    <submittedName>
        <fullName evidence="3">NAD-dependent epimerase/dehydratase family protein</fullName>
    </submittedName>
</protein>
<organism evidence="3">
    <name type="scientific">Fervidobacterium nodosum</name>
    <dbReference type="NCBI Taxonomy" id="2424"/>
    <lineage>
        <taxon>Bacteria</taxon>
        <taxon>Thermotogati</taxon>
        <taxon>Thermotogota</taxon>
        <taxon>Thermotogae</taxon>
        <taxon>Thermotogales</taxon>
        <taxon>Fervidobacteriaceae</taxon>
        <taxon>Fervidobacterium</taxon>
    </lineage>
</organism>
<dbReference type="Pfam" id="PF02719">
    <property type="entry name" value="Polysacc_synt_2"/>
    <property type="match status" value="1"/>
</dbReference>
<accession>A0A7C5Y2E6</accession>
<comment type="caution">
    <text evidence="3">The sequence shown here is derived from an EMBL/GenBank/DDBJ whole genome shotgun (WGS) entry which is preliminary data.</text>
</comment>
<dbReference type="AlphaFoldDB" id="A0A7C5Y2E6"/>
<dbReference type="InterPro" id="IPR036291">
    <property type="entry name" value="NAD(P)-bd_dom_sf"/>
</dbReference>
<gene>
    <name evidence="3" type="ORF">ENM46_00475</name>
</gene>